<name>A0A4R1KCD8_9BACT</name>
<accession>A0A4R1KCD8</accession>
<dbReference type="EMBL" id="SMGG01000003">
    <property type="protein sequence ID" value="TCK61710.1"/>
    <property type="molecule type" value="Genomic_DNA"/>
</dbReference>
<evidence type="ECO:0000256" key="1">
    <source>
        <dbReference type="ARBA" id="ARBA00022475"/>
    </source>
</evidence>
<feature type="domain" description="Lipopolysaccharide assembly protein A" evidence="6">
    <location>
        <begin position="23"/>
        <end position="87"/>
    </location>
</feature>
<dbReference type="Proteomes" id="UP000294614">
    <property type="component" value="Unassembled WGS sequence"/>
</dbReference>
<keyword evidence="8" id="KW-1185">Reference proteome</keyword>
<organism evidence="7 8">
    <name type="scientific">Seleniivibrio woodruffii</name>
    <dbReference type="NCBI Taxonomy" id="1078050"/>
    <lineage>
        <taxon>Bacteria</taxon>
        <taxon>Pseudomonadati</taxon>
        <taxon>Deferribacterota</taxon>
        <taxon>Deferribacteres</taxon>
        <taxon>Deferribacterales</taxon>
        <taxon>Geovibrionaceae</taxon>
        <taxon>Seleniivibrio</taxon>
    </lineage>
</organism>
<reference evidence="7 8" key="1">
    <citation type="submission" date="2019-03" db="EMBL/GenBank/DDBJ databases">
        <title>Genomic Encyclopedia of Type Strains, Phase IV (KMG-IV): sequencing the most valuable type-strain genomes for metagenomic binning, comparative biology and taxonomic classification.</title>
        <authorList>
            <person name="Goeker M."/>
        </authorList>
    </citation>
    <scope>NUCLEOTIDE SEQUENCE [LARGE SCALE GENOMIC DNA]</scope>
    <source>
        <strain evidence="7 8">DSM 24984</strain>
    </source>
</reference>
<keyword evidence="2 5" id="KW-0812">Transmembrane</keyword>
<dbReference type="OrthoDB" id="9814530at2"/>
<evidence type="ECO:0000256" key="5">
    <source>
        <dbReference type="SAM" id="Phobius"/>
    </source>
</evidence>
<evidence type="ECO:0000256" key="3">
    <source>
        <dbReference type="ARBA" id="ARBA00022989"/>
    </source>
</evidence>
<keyword evidence="4 5" id="KW-0472">Membrane</keyword>
<dbReference type="Pfam" id="PF06305">
    <property type="entry name" value="LapA_dom"/>
    <property type="match status" value="1"/>
</dbReference>
<dbReference type="PANTHER" id="PTHR41335:SF1">
    <property type="entry name" value="MEMBRANE PROTEIN"/>
    <property type="match status" value="1"/>
</dbReference>
<dbReference type="PANTHER" id="PTHR41335">
    <property type="entry name" value="MEMBRANE PROTEIN-RELATED"/>
    <property type="match status" value="1"/>
</dbReference>
<sequence length="99" mass="11383">MRAIAGLIKIAVTLVIIVFAIMNVNTVEVKYFFGAPTLKMPLFIVVLGSMLFGVVLATLMYYLDRFKMSHQIGQLKKQVKKQEDELERLRNIPFMDKMD</sequence>
<evidence type="ECO:0000256" key="4">
    <source>
        <dbReference type="ARBA" id="ARBA00023136"/>
    </source>
</evidence>
<evidence type="ECO:0000259" key="6">
    <source>
        <dbReference type="Pfam" id="PF06305"/>
    </source>
</evidence>
<protein>
    <submittedName>
        <fullName evidence="7">Putative integral membrane protein</fullName>
    </submittedName>
</protein>
<proteinExistence type="predicted"/>
<dbReference type="GO" id="GO:0005886">
    <property type="term" value="C:plasma membrane"/>
    <property type="evidence" value="ECO:0007669"/>
    <property type="project" value="InterPro"/>
</dbReference>
<comment type="caution">
    <text evidence="7">The sequence shown here is derived from an EMBL/GenBank/DDBJ whole genome shotgun (WGS) entry which is preliminary data.</text>
</comment>
<evidence type="ECO:0000313" key="7">
    <source>
        <dbReference type="EMBL" id="TCK61710.1"/>
    </source>
</evidence>
<dbReference type="RefSeq" id="WP_132871226.1">
    <property type="nucleotide sequence ID" value="NZ_JAJUHT010000003.1"/>
</dbReference>
<feature type="transmembrane region" description="Helical" evidence="5">
    <location>
        <begin position="42"/>
        <end position="63"/>
    </location>
</feature>
<evidence type="ECO:0000256" key="2">
    <source>
        <dbReference type="ARBA" id="ARBA00022692"/>
    </source>
</evidence>
<dbReference type="InterPro" id="IPR010445">
    <property type="entry name" value="LapA_dom"/>
</dbReference>
<keyword evidence="1" id="KW-1003">Cell membrane</keyword>
<gene>
    <name evidence="7" type="ORF">C8D98_0216</name>
</gene>
<keyword evidence="3 5" id="KW-1133">Transmembrane helix</keyword>
<dbReference type="AlphaFoldDB" id="A0A4R1KCD8"/>
<evidence type="ECO:0000313" key="8">
    <source>
        <dbReference type="Proteomes" id="UP000294614"/>
    </source>
</evidence>